<dbReference type="AlphaFoldDB" id="A0A221T2Z5"/>
<accession>A0A221T2Z5</accession>
<dbReference type="RefSeq" id="WP_027462741.1">
    <property type="nucleotide sequence ID" value="NZ_CP021084.1"/>
</dbReference>
<sequence length="85" mass="9367">MHTPWHAISLFLLLFAAVMLIVGQSGVTLCVIALVAILQCLVRVADRLHSHVLQLEEALVAAQDHPDFLQTRTFEALILDPAGKR</sequence>
<dbReference type="Proteomes" id="UP000259030">
    <property type="component" value="Plasmid pDFI3"/>
</dbReference>
<dbReference type="EMBL" id="CP021084">
    <property type="protein sequence ID" value="ASN83297.1"/>
    <property type="molecule type" value="Genomic_DNA"/>
</dbReference>
<reference evidence="1 2" key="1">
    <citation type="submission" date="2017-05" db="EMBL/GenBank/DDBJ databases">
        <title>The complete genome sequence of Deinococcus ficus isolated from the rhizosphere of the Ficus religiosa L. in Taiwan.</title>
        <authorList>
            <person name="Wu K.-M."/>
            <person name="Liao T.-L."/>
            <person name="Liu Y.-M."/>
            <person name="Young C.-C."/>
            <person name="Tsai S.-F."/>
        </authorList>
    </citation>
    <scope>NUCLEOTIDE SEQUENCE [LARGE SCALE GENOMIC DNA]</scope>
    <source>
        <strain evidence="1 2">CC-FR2-10</strain>
        <plasmid evidence="2">pdfi3</plasmid>
    </source>
</reference>
<organism evidence="1 2">
    <name type="scientific">Deinococcus ficus</name>
    <dbReference type="NCBI Taxonomy" id="317577"/>
    <lineage>
        <taxon>Bacteria</taxon>
        <taxon>Thermotogati</taxon>
        <taxon>Deinococcota</taxon>
        <taxon>Deinococci</taxon>
        <taxon>Deinococcales</taxon>
        <taxon>Deinococcaceae</taxon>
        <taxon>Deinococcus</taxon>
    </lineage>
</organism>
<evidence type="ECO:0000313" key="1">
    <source>
        <dbReference type="EMBL" id="ASN83297.1"/>
    </source>
</evidence>
<keyword evidence="1" id="KW-0614">Plasmid</keyword>
<geneLocation type="plasmid" evidence="2">
    <name>pdfi3</name>
</geneLocation>
<proteinExistence type="predicted"/>
<name>A0A221T2Z5_9DEIO</name>
<keyword evidence="2" id="KW-1185">Reference proteome</keyword>
<gene>
    <name evidence="1" type="ORF">DFI_19050</name>
</gene>
<protein>
    <submittedName>
        <fullName evidence="1">Uncharacterized protein</fullName>
    </submittedName>
</protein>
<evidence type="ECO:0000313" key="2">
    <source>
        <dbReference type="Proteomes" id="UP000259030"/>
    </source>
</evidence>
<dbReference type="KEGG" id="dfc:DFI_19050"/>